<dbReference type="PANTHER" id="PTHR47723">
    <property type="entry name" value="OS05G0353850 PROTEIN"/>
    <property type="match status" value="1"/>
</dbReference>
<dbReference type="InterPro" id="IPR053151">
    <property type="entry name" value="RNase_H-like"/>
</dbReference>
<dbReference type="Pfam" id="PF13456">
    <property type="entry name" value="RVT_3"/>
    <property type="match status" value="1"/>
</dbReference>
<accession>A0ABR2T3V9</accession>
<feature type="domain" description="RNase H type-1" evidence="1">
    <location>
        <begin position="24"/>
        <end position="84"/>
    </location>
</feature>
<dbReference type="InterPro" id="IPR012337">
    <property type="entry name" value="RNaseH-like_sf"/>
</dbReference>
<dbReference type="Gene3D" id="3.30.420.10">
    <property type="entry name" value="Ribonuclease H-like superfamily/Ribonuclease H"/>
    <property type="match status" value="1"/>
</dbReference>
<name>A0ABR2T3V9_9ROSI</name>
<dbReference type="InterPro" id="IPR044730">
    <property type="entry name" value="RNase_H-like_dom_plant"/>
</dbReference>
<evidence type="ECO:0000259" key="1">
    <source>
        <dbReference type="Pfam" id="PF13456"/>
    </source>
</evidence>
<dbReference type="PANTHER" id="PTHR47723:SF19">
    <property type="entry name" value="POLYNUCLEOTIDYL TRANSFERASE, RIBONUCLEASE H-LIKE SUPERFAMILY PROTEIN"/>
    <property type="match status" value="1"/>
</dbReference>
<gene>
    <name evidence="2" type="ORF">V6N11_056465</name>
</gene>
<proteinExistence type="predicted"/>
<dbReference type="SUPFAM" id="SSF53098">
    <property type="entry name" value="Ribonuclease H-like"/>
    <property type="match status" value="1"/>
</dbReference>
<evidence type="ECO:0000313" key="2">
    <source>
        <dbReference type="EMBL" id="KAK9032186.1"/>
    </source>
</evidence>
<dbReference type="CDD" id="cd06222">
    <property type="entry name" value="RNase_H_like"/>
    <property type="match status" value="1"/>
</dbReference>
<protein>
    <recommendedName>
        <fullName evidence="1">RNase H type-1 domain-containing protein</fullName>
    </recommendedName>
</protein>
<dbReference type="EMBL" id="JBBPBN010000009">
    <property type="protein sequence ID" value="KAK9032186.1"/>
    <property type="molecule type" value="Genomic_DNA"/>
</dbReference>
<evidence type="ECO:0000313" key="3">
    <source>
        <dbReference type="Proteomes" id="UP001396334"/>
    </source>
</evidence>
<keyword evidence="3" id="KW-1185">Reference proteome</keyword>
<organism evidence="2 3">
    <name type="scientific">Hibiscus sabdariffa</name>
    <name type="common">roselle</name>
    <dbReference type="NCBI Taxonomy" id="183260"/>
    <lineage>
        <taxon>Eukaryota</taxon>
        <taxon>Viridiplantae</taxon>
        <taxon>Streptophyta</taxon>
        <taxon>Embryophyta</taxon>
        <taxon>Tracheophyta</taxon>
        <taxon>Spermatophyta</taxon>
        <taxon>Magnoliopsida</taxon>
        <taxon>eudicotyledons</taxon>
        <taxon>Gunneridae</taxon>
        <taxon>Pentapetalae</taxon>
        <taxon>rosids</taxon>
        <taxon>malvids</taxon>
        <taxon>Malvales</taxon>
        <taxon>Malvaceae</taxon>
        <taxon>Malvoideae</taxon>
        <taxon>Hibiscus</taxon>
    </lineage>
</organism>
<sequence>MMQESDAREGGKQRGLLSGWVKGNVDASVHTNTGQAAIGGLLRDECGDWVVGFTRPVGRCSALVAELWALHDMLICAWSKRYRKDLVIRHVSRDGNALADRLSKWGRLHFHEAVTLDHPPSSLNALVNVDKGSGLRDPLLVQDCLSDANAACFNLRTDPGG</sequence>
<comment type="caution">
    <text evidence="2">The sequence shown here is derived from an EMBL/GenBank/DDBJ whole genome shotgun (WGS) entry which is preliminary data.</text>
</comment>
<dbReference type="InterPro" id="IPR036397">
    <property type="entry name" value="RNaseH_sf"/>
</dbReference>
<reference evidence="2 3" key="1">
    <citation type="journal article" date="2024" name="G3 (Bethesda)">
        <title>Genome assembly of Hibiscus sabdariffa L. provides insights into metabolisms of medicinal natural products.</title>
        <authorList>
            <person name="Kim T."/>
        </authorList>
    </citation>
    <scope>NUCLEOTIDE SEQUENCE [LARGE SCALE GENOMIC DNA]</scope>
    <source>
        <strain evidence="2">TK-2024</strain>
        <tissue evidence="2">Old leaves</tissue>
    </source>
</reference>
<dbReference type="InterPro" id="IPR002156">
    <property type="entry name" value="RNaseH_domain"/>
</dbReference>
<dbReference type="Proteomes" id="UP001396334">
    <property type="component" value="Unassembled WGS sequence"/>
</dbReference>